<dbReference type="EMBL" id="JBBUTH010000011">
    <property type="protein sequence ID" value="MEK8053298.1"/>
    <property type="molecule type" value="Genomic_DNA"/>
</dbReference>
<comment type="caution">
    <text evidence="3">The sequence shown here is derived from an EMBL/GenBank/DDBJ whole genome shotgun (WGS) entry which is preliminary data.</text>
</comment>
<organism evidence="3 4">
    <name type="scientific">Pseudaquabacterium inlustre</name>
    <dbReference type="NCBI Taxonomy" id="2984192"/>
    <lineage>
        <taxon>Bacteria</taxon>
        <taxon>Pseudomonadati</taxon>
        <taxon>Pseudomonadota</taxon>
        <taxon>Betaproteobacteria</taxon>
        <taxon>Burkholderiales</taxon>
        <taxon>Sphaerotilaceae</taxon>
        <taxon>Pseudaquabacterium</taxon>
    </lineage>
</organism>
<dbReference type="SUPFAM" id="SSF52499">
    <property type="entry name" value="Isochorismatase-like hydrolases"/>
    <property type="match status" value="1"/>
</dbReference>
<dbReference type="RefSeq" id="WP_341413039.1">
    <property type="nucleotide sequence ID" value="NZ_JBBUTH010000011.1"/>
</dbReference>
<dbReference type="PANTHER" id="PTHR11080">
    <property type="entry name" value="PYRAZINAMIDASE/NICOTINAMIDASE"/>
    <property type="match status" value="1"/>
</dbReference>
<protein>
    <submittedName>
        <fullName evidence="3">Cysteine hydrolase</fullName>
    </submittedName>
</protein>
<dbReference type="InterPro" id="IPR036380">
    <property type="entry name" value="Isochorismatase-like_sf"/>
</dbReference>
<dbReference type="PANTHER" id="PTHR11080:SF2">
    <property type="entry name" value="LD05707P"/>
    <property type="match status" value="1"/>
</dbReference>
<gene>
    <name evidence="3" type="ORF">AACH10_23785</name>
</gene>
<evidence type="ECO:0000313" key="3">
    <source>
        <dbReference type="EMBL" id="MEK8053298.1"/>
    </source>
</evidence>
<dbReference type="InterPro" id="IPR052347">
    <property type="entry name" value="Isochorismatase_Nicotinamidase"/>
</dbReference>
<dbReference type="Gene3D" id="3.40.50.850">
    <property type="entry name" value="Isochorismatase-like"/>
    <property type="match status" value="1"/>
</dbReference>
<accession>A0ABU9CNU7</accession>
<evidence type="ECO:0000256" key="2">
    <source>
        <dbReference type="ARBA" id="ARBA00022801"/>
    </source>
</evidence>
<dbReference type="Proteomes" id="UP001365405">
    <property type="component" value="Unassembled WGS sequence"/>
</dbReference>
<reference evidence="3 4" key="1">
    <citation type="submission" date="2024-04" db="EMBL/GenBank/DDBJ databases">
        <title>Novel species of the genus Ideonella isolated from streams.</title>
        <authorList>
            <person name="Lu H."/>
        </authorList>
    </citation>
    <scope>NUCLEOTIDE SEQUENCE [LARGE SCALE GENOMIC DNA]</scope>
    <source>
        <strain evidence="3 4">DXS22W</strain>
    </source>
</reference>
<evidence type="ECO:0000313" key="4">
    <source>
        <dbReference type="Proteomes" id="UP001365405"/>
    </source>
</evidence>
<name>A0ABU9CNU7_9BURK</name>
<comment type="similarity">
    <text evidence="1">Belongs to the isochorismatase family.</text>
</comment>
<sequence length="285" mass="30727">MPHRHHLLIIDAQNDFCDLPADWCPTDPVSGAKLAPALPVAGAHADLQRVAGLIAGSASALDAITVTLDSHHRVDIAHPPFWRTDDGAPVPPFTEITADDVMAGRYHPADETNAPRALAYLEALEARGRYTLMVWPVHCQMGSWGQCLHAGVLAACSAWEERLGRQVSVLHKGDNPWTEHYSALQAEVPDEHDPATGLNHTLLARLDRAANLFIAGQAASHCVRATVEHLVAHLPAHRPERLVLLTDGMSPVAGFEAQAAEFIAAMRARGVRTMTVAEAGRVLQA</sequence>
<dbReference type="GO" id="GO:0016787">
    <property type="term" value="F:hydrolase activity"/>
    <property type="evidence" value="ECO:0007669"/>
    <property type="project" value="UniProtKB-KW"/>
</dbReference>
<evidence type="ECO:0000256" key="1">
    <source>
        <dbReference type="ARBA" id="ARBA00006336"/>
    </source>
</evidence>
<keyword evidence="4" id="KW-1185">Reference proteome</keyword>
<proteinExistence type="inferred from homology"/>
<keyword evidence="2 3" id="KW-0378">Hydrolase</keyword>